<comment type="caution">
    <text evidence="2">The sequence shown here is derived from an EMBL/GenBank/DDBJ whole genome shotgun (WGS) entry which is preliminary data.</text>
</comment>
<dbReference type="Proteomes" id="UP000705379">
    <property type="component" value="Unassembled WGS sequence"/>
</dbReference>
<name>A0A944CAJ5_9HYPH</name>
<gene>
    <name evidence="2" type="ORF">DYI23_00480</name>
</gene>
<evidence type="ECO:0000256" key="1">
    <source>
        <dbReference type="SAM" id="SignalP"/>
    </source>
</evidence>
<reference evidence="2" key="1">
    <citation type="submission" date="2018-08" db="EMBL/GenBank/DDBJ databases">
        <authorList>
            <person name="Jin W."/>
            <person name="Wang H."/>
            <person name="Yang Y."/>
            <person name="Li M."/>
            <person name="Liu J."/>
        </authorList>
    </citation>
    <scope>NUCLEOTIDE SEQUENCE</scope>
    <source>
        <strain evidence="2">AESS21</strain>
    </source>
</reference>
<evidence type="ECO:0000313" key="2">
    <source>
        <dbReference type="EMBL" id="MBS8258678.1"/>
    </source>
</evidence>
<keyword evidence="1" id="KW-0732">Signal</keyword>
<feature type="signal peptide" evidence="1">
    <location>
        <begin position="1"/>
        <end position="27"/>
    </location>
</feature>
<organism evidence="2 3">
    <name type="scientific">Roseibium polysiphoniae</name>
    <dbReference type="NCBI Taxonomy" id="2571221"/>
    <lineage>
        <taxon>Bacteria</taxon>
        <taxon>Pseudomonadati</taxon>
        <taxon>Pseudomonadota</taxon>
        <taxon>Alphaproteobacteria</taxon>
        <taxon>Hyphomicrobiales</taxon>
        <taxon>Stappiaceae</taxon>
        <taxon>Roseibium</taxon>
    </lineage>
</organism>
<accession>A0A944CAJ5</accession>
<sequence>MNLRKSILTSIAAGGVVLTASAFSATAGPSMGSSLGECYNNWVSYCNSTTPGYPNQCYTDSLKLCDQEHATAASQIPGASLQAMKSSSLRKATRTTTVVTPTALKPARSAN</sequence>
<dbReference type="RefSeq" id="WP_213214453.1">
    <property type="nucleotide sequence ID" value="NZ_QTKU01000001.1"/>
</dbReference>
<reference evidence="2" key="2">
    <citation type="journal article" date="2021" name="Microorganisms">
        <title>Bacterial Dimethylsulfoniopropionate Biosynthesis in the East China Sea.</title>
        <authorList>
            <person name="Liu J."/>
            <person name="Zhang Y."/>
            <person name="Liu J."/>
            <person name="Zhong H."/>
            <person name="Williams B.T."/>
            <person name="Zheng Y."/>
            <person name="Curson A.R.J."/>
            <person name="Sun C."/>
            <person name="Sun H."/>
            <person name="Song D."/>
            <person name="Wagner Mackenzie B."/>
            <person name="Bermejo Martinez A."/>
            <person name="Todd J.D."/>
            <person name="Zhang X.H."/>
        </authorList>
    </citation>
    <scope>NUCLEOTIDE SEQUENCE</scope>
    <source>
        <strain evidence="2">AESS21</strain>
    </source>
</reference>
<dbReference type="AlphaFoldDB" id="A0A944CAJ5"/>
<feature type="chain" id="PRO_5036692864" evidence="1">
    <location>
        <begin position="28"/>
        <end position="111"/>
    </location>
</feature>
<protein>
    <submittedName>
        <fullName evidence="2">Uncharacterized protein</fullName>
    </submittedName>
</protein>
<evidence type="ECO:0000313" key="3">
    <source>
        <dbReference type="Proteomes" id="UP000705379"/>
    </source>
</evidence>
<dbReference type="EMBL" id="QTKU01000001">
    <property type="protein sequence ID" value="MBS8258678.1"/>
    <property type="molecule type" value="Genomic_DNA"/>
</dbReference>
<proteinExistence type="predicted"/>